<accession>A0A2S0VUZ6</accession>
<proteinExistence type="predicted"/>
<feature type="signal peptide" evidence="1">
    <location>
        <begin position="1"/>
        <end position="24"/>
    </location>
</feature>
<organism evidence="2 3">
    <name type="scientific">Saccharobesus litoralis</name>
    <dbReference type="NCBI Taxonomy" id="2172099"/>
    <lineage>
        <taxon>Bacteria</taxon>
        <taxon>Pseudomonadati</taxon>
        <taxon>Pseudomonadota</taxon>
        <taxon>Gammaproteobacteria</taxon>
        <taxon>Alteromonadales</taxon>
        <taxon>Alteromonadaceae</taxon>
        <taxon>Saccharobesus</taxon>
    </lineage>
</organism>
<sequence length="270" mass="31095">MGQFRLPILCALLVVLLAACSASAPREYGVTQIQDQARHYYNWAEQLRLQTAYTEADKKYKKAYALFAARNDVKWMINSVLKRALMAIQRQDLPLAEQLLSQATKMAEYESASSLQAVKFVAAQLAHAQGDNEQAVQLLGQITLSHQADSEPYWYYLTQQWKIAPESVASADIARGVDWLVERYKLKQLEQIEILMFTLNTYCQFMIEQKQDSDKLADYLSRLIAIYANYEMTSKLQLTFAMTARYYQQIGDNQKAAYYRQKIVMMTSEL</sequence>
<feature type="chain" id="PRO_5015423131" evidence="1">
    <location>
        <begin position="25"/>
        <end position="270"/>
    </location>
</feature>
<gene>
    <name evidence="2" type="ORF">C2869_16925</name>
</gene>
<dbReference type="InterPro" id="IPR011990">
    <property type="entry name" value="TPR-like_helical_dom_sf"/>
</dbReference>
<dbReference type="OrthoDB" id="9845364at2"/>
<evidence type="ECO:0000256" key="1">
    <source>
        <dbReference type="SAM" id="SignalP"/>
    </source>
</evidence>
<dbReference type="RefSeq" id="WP_108604068.1">
    <property type="nucleotide sequence ID" value="NZ_CP026604.1"/>
</dbReference>
<dbReference type="PROSITE" id="PS51257">
    <property type="entry name" value="PROKAR_LIPOPROTEIN"/>
    <property type="match status" value="1"/>
</dbReference>
<dbReference type="EMBL" id="CP026604">
    <property type="protein sequence ID" value="AWB68003.1"/>
    <property type="molecule type" value="Genomic_DNA"/>
</dbReference>
<dbReference type="KEGG" id="cate:C2869_16925"/>
<evidence type="ECO:0000313" key="3">
    <source>
        <dbReference type="Proteomes" id="UP000244441"/>
    </source>
</evidence>
<protein>
    <submittedName>
        <fullName evidence="2">Uncharacterized protein</fullName>
    </submittedName>
</protein>
<dbReference type="AlphaFoldDB" id="A0A2S0VUZ6"/>
<dbReference type="Proteomes" id="UP000244441">
    <property type="component" value="Chromosome"/>
</dbReference>
<dbReference type="SUPFAM" id="SSF48452">
    <property type="entry name" value="TPR-like"/>
    <property type="match status" value="1"/>
</dbReference>
<reference evidence="2 3" key="1">
    <citation type="submission" date="2018-01" db="EMBL/GenBank/DDBJ databases">
        <title>Genome sequence of a Cantenovulum-like bacteria.</title>
        <authorList>
            <person name="Tan W.R."/>
            <person name="Lau N.-S."/>
            <person name="Go F."/>
            <person name="Amirul A.-A.A."/>
        </authorList>
    </citation>
    <scope>NUCLEOTIDE SEQUENCE [LARGE SCALE GENOMIC DNA]</scope>
    <source>
        <strain evidence="2 3">CCB-QB4</strain>
    </source>
</reference>
<evidence type="ECO:0000313" key="2">
    <source>
        <dbReference type="EMBL" id="AWB68003.1"/>
    </source>
</evidence>
<keyword evidence="3" id="KW-1185">Reference proteome</keyword>
<keyword evidence="1" id="KW-0732">Signal</keyword>
<name>A0A2S0VUZ6_9ALTE</name>